<comment type="caution">
    <text evidence="7">The sequence shown here is derived from an EMBL/GenBank/DDBJ whole genome shotgun (WGS) entry which is preliminary data.</text>
</comment>
<proteinExistence type="predicted"/>
<evidence type="ECO:0000256" key="1">
    <source>
        <dbReference type="ARBA" id="ARBA00004141"/>
    </source>
</evidence>
<dbReference type="GO" id="GO:0007166">
    <property type="term" value="P:cell surface receptor signaling pathway"/>
    <property type="evidence" value="ECO:0007669"/>
    <property type="project" value="InterPro"/>
</dbReference>
<comment type="subcellular location">
    <subcellularLocation>
        <location evidence="1">Membrane</location>
        <topology evidence="1">Multi-pass membrane protein</topology>
    </subcellularLocation>
</comment>
<dbReference type="AlphaFoldDB" id="A0A8S4A119"/>
<keyword evidence="8" id="KW-1185">Reference proteome</keyword>
<evidence type="ECO:0000256" key="4">
    <source>
        <dbReference type="ARBA" id="ARBA00023136"/>
    </source>
</evidence>
<reference evidence="7" key="1">
    <citation type="submission" date="2021-04" db="EMBL/GenBank/DDBJ databases">
        <authorList>
            <consortium name="Molecular Ecology Group"/>
        </authorList>
    </citation>
    <scope>NUCLEOTIDE SEQUENCE</scope>
</reference>
<evidence type="ECO:0000256" key="3">
    <source>
        <dbReference type="ARBA" id="ARBA00022989"/>
    </source>
</evidence>
<protein>
    <recommendedName>
        <fullName evidence="6">G-protein coupled receptors family 2 profile 2 domain-containing protein</fullName>
    </recommendedName>
</protein>
<dbReference type="Gene3D" id="1.20.1070.10">
    <property type="entry name" value="Rhodopsin 7-helix transmembrane proteins"/>
    <property type="match status" value="1"/>
</dbReference>
<accession>A0A8S4A119</accession>
<evidence type="ECO:0000313" key="7">
    <source>
        <dbReference type="EMBL" id="CAG5132161.1"/>
    </source>
</evidence>
<dbReference type="PRINTS" id="PR00249">
    <property type="entry name" value="GPCRSECRETIN"/>
</dbReference>
<keyword evidence="2 5" id="KW-0812">Transmembrane</keyword>
<dbReference type="Pfam" id="PF00002">
    <property type="entry name" value="7tm_2"/>
    <property type="match status" value="1"/>
</dbReference>
<dbReference type="OrthoDB" id="5967113at2759"/>
<dbReference type="PANTHER" id="PTHR45620">
    <property type="entry name" value="PDF RECEPTOR-LIKE PROTEIN-RELATED"/>
    <property type="match status" value="1"/>
</dbReference>
<feature type="transmembrane region" description="Helical" evidence="5">
    <location>
        <begin position="104"/>
        <end position="122"/>
    </location>
</feature>
<evidence type="ECO:0000313" key="8">
    <source>
        <dbReference type="Proteomes" id="UP000678393"/>
    </source>
</evidence>
<dbReference type="InterPro" id="IPR017981">
    <property type="entry name" value="GPCR_2-like_7TM"/>
</dbReference>
<keyword evidence="4 5" id="KW-0472">Membrane</keyword>
<dbReference type="GO" id="GO:0007188">
    <property type="term" value="P:adenylate cyclase-modulating G protein-coupled receptor signaling pathway"/>
    <property type="evidence" value="ECO:0007669"/>
    <property type="project" value="TreeGrafter"/>
</dbReference>
<sequence>MFTEKAYRFCGPDGLWESRQRGHFTNGTGFTQFMNCYSREAWEYYVRYISNKTSQEKEMMREMIATSRTLEIVGLCISLVTTVVSLVIFCYFRSLRCHRTRIHKNLFVAMIVQIAMRIIMYVDQLVAKETGQVHGASSGDSNTIYDTPVVCEVLYSLLEYTKTVKFMWMFIEGVYLHKMIAVSVFSGKPNYVIFYIMGWDIGIISTTLSLAVTIDDTCRCRYYEYYTISGSYNRRHMS</sequence>
<gene>
    <name evidence="7" type="ORF">CUNI_LOCUS17719</name>
</gene>
<dbReference type="GO" id="GO:0005886">
    <property type="term" value="C:plasma membrane"/>
    <property type="evidence" value="ECO:0007669"/>
    <property type="project" value="TreeGrafter"/>
</dbReference>
<name>A0A8S4A119_9EUPU</name>
<dbReference type="EMBL" id="CAJHNH020005120">
    <property type="protein sequence ID" value="CAG5132161.1"/>
    <property type="molecule type" value="Genomic_DNA"/>
</dbReference>
<feature type="transmembrane region" description="Helical" evidence="5">
    <location>
        <begin position="192"/>
        <end position="212"/>
    </location>
</feature>
<dbReference type="InterPro" id="IPR000832">
    <property type="entry name" value="GPCR_2_secretin-like"/>
</dbReference>
<feature type="transmembrane region" description="Helical" evidence="5">
    <location>
        <begin position="72"/>
        <end position="92"/>
    </location>
</feature>
<dbReference type="InterPro" id="IPR050332">
    <property type="entry name" value="GPCR_2"/>
</dbReference>
<organism evidence="7 8">
    <name type="scientific">Candidula unifasciata</name>
    <dbReference type="NCBI Taxonomy" id="100452"/>
    <lineage>
        <taxon>Eukaryota</taxon>
        <taxon>Metazoa</taxon>
        <taxon>Spiralia</taxon>
        <taxon>Lophotrochozoa</taxon>
        <taxon>Mollusca</taxon>
        <taxon>Gastropoda</taxon>
        <taxon>Heterobranchia</taxon>
        <taxon>Euthyneura</taxon>
        <taxon>Panpulmonata</taxon>
        <taxon>Eupulmonata</taxon>
        <taxon>Stylommatophora</taxon>
        <taxon>Helicina</taxon>
        <taxon>Helicoidea</taxon>
        <taxon>Geomitridae</taxon>
        <taxon>Candidula</taxon>
    </lineage>
</organism>
<keyword evidence="3 5" id="KW-1133">Transmembrane helix</keyword>
<dbReference type="PANTHER" id="PTHR45620:SF17">
    <property type="entry name" value="PDF RECEPTOR"/>
    <property type="match status" value="1"/>
</dbReference>
<evidence type="ECO:0000256" key="5">
    <source>
        <dbReference type="SAM" id="Phobius"/>
    </source>
</evidence>
<evidence type="ECO:0000256" key="2">
    <source>
        <dbReference type="ARBA" id="ARBA00022692"/>
    </source>
</evidence>
<evidence type="ECO:0000259" key="6">
    <source>
        <dbReference type="PROSITE" id="PS50261"/>
    </source>
</evidence>
<dbReference type="Proteomes" id="UP000678393">
    <property type="component" value="Unassembled WGS sequence"/>
</dbReference>
<feature type="non-terminal residue" evidence="7">
    <location>
        <position position="1"/>
    </location>
</feature>
<dbReference type="PROSITE" id="PS50261">
    <property type="entry name" value="G_PROTEIN_RECEP_F2_4"/>
    <property type="match status" value="1"/>
</dbReference>
<feature type="domain" description="G-protein coupled receptors family 2 profile 2" evidence="6">
    <location>
        <begin position="67"/>
        <end position="238"/>
    </location>
</feature>
<dbReference type="GO" id="GO:0008528">
    <property type="term" value="F:G protein-coupled peptide receptor activity"/>
    <property type="evidence" value="ECO:0007669"/>
    <property type="project" value="TreeGrafter"/>
</dbReference>